<dbReference type="InterPro" id="IPR001753">
    <property type="entry name" value="Enoyl-CoA_hydra/iso"/>
</dbReference>
<dbReference type="Pfam" id="PF00378">
    <property type="entry name" value="ECH_1"/>
    <property type="match status" value="1"/>
</dbReference>
<comment type="caution">
    <text evidence="2">The sequence shown here is derived from an EMBL/GenBank/DDBJ whole genome shotgun (WGS) entry which is preliminary data.</text>
</comment>
<protein>
    <submittedName>
        <fullName evidence="2">p-hydroxycinnamoyl CoA hydratase/lyase</fullName>
    </submittedName>
</protein>
<dbReference type="Proteomes" id="UP001501671">
    <property type="component" value="Unassembled WGS sequence"/>
</dbReference>
<dbReference type="InterPro" id="IPR051683">
    <property type="entry name" value="Enoyl-CoA_Hydratase/Isomerase"/>
</dbReference>
<proteinExistence type="inferred from homology"/>
<keyword evidence="3" id="KW-1185">Reference proteome</keyword>
<name>A0ABP8GSU3_9BURK</name>
<evidence type="ECO:0000313" key="3">
    <source>
        <dbReference type="Proteomes" id="UP001501671"/>
    </source>
</evidence>
<organism evidence="2 3">
    <name type="scientific">Pigmentiphaga soli</name>
    <dbReference type="NCBI Taxonomy" id="1007095"/>
    <lineage>
        <taxon>Bacteria</taxon>
        <taxon>Pseudomonadati</taxon>
        <taxon>Pseudomonadota</taxon>
        <taxon>Betaproteobacteria</taxon>
        <taxon>Burkholderiales</taxon>
        <taxon>Alcaligenaceae</taxon>
        <taxon>Pigmentiphaga</taxon>
    </lineage>
</organism>
<dbReference type="CDD" id="cd06558">
    <property type="entry name" value="crotonase-like"/>
    <property type="match status" value="1"/>
</dbReference>
<reference evidence="3" key="1">
    <citation type="journal article" date="2019" name="Int. J. Syst. Evol. Microbiol.">
        <title>The Global Catalogue of Microorganisms (GCM) 10K type strain sequencing project: providing services to taxonomists for standard genome sequencing and annotation.</title>
        <authorList>
            <consortium name="The Broad Institute Genomics Platform"/>
            <consortium name="The Broad Institute Genome Sequencing Center for Infectious Disease"/>
            <person name="Wu L."/>
            <person name="Ma J."/>
        </authorList>
    </citation>
    <scope>NUCLEOTIDE SEQUENCE [LARGE SCALE GENOMIC DNA]</scope>
    <source>
        <strain evidence="3">JCM 17666</strain>
    </source>
</reference>
<dbReference type="InterPro" id="IPR029045">
    <property type="entry name" value="ClpP/crotonase-like_dom_sf"/>
</dbReference>
<dbReference type="EMBL" id="BAABFO010000006">
    <property type="protein sequence ID" value="GAA4329450.1"/>
    <property type="molecule type" value="Genomic_DNA"/>
</dbReference>
<dbReference type="Gene3D" id="3.90.226.10">
    <property type="entry name" value="2-enoyl-CoA Hydratase, Chain A, domain 1"/>
    <property type="match status" value="1"/>
</dbReference>
<dbReference type="PANTHER" id="PTHR42964">
    <property type="entry name" value="ENOYL-COA HYDRATASE"/>
    <property type="match status" value="1"/>
</dbReference>
<comment type="similarity">
    <text evidence="1">Belongs to the enoyl-CoA hydratase/isomerase family.</text>
</comment>
<evidence type="ECO:0000256" key="1">
    <source>
        <dbReference type="ARBA" id="ARBA00005254"/>
    </source>
</evidence>
<gene>
    <name evidence="2" type="ORF">GCM10023144_16240</name>
</gene>
<dbReference type="SUPFAM" id="SSF52096">
    <property type="entry name" value="ClpP/crotonase"/>
    <property type="match status" value="1"/>
</dbReference>
<sequence length="298" mass="32668">MMSDISLGLWQRHYGPFYTPPYTYRLRGDGNLATSTETVFVEWDGPVAIVTLNRPEKRNAMNSALTRAITETLERLRDDDACRVVVLTGAGTAFCAGMDLTEFFSEGEGIAAARDRAMRDAAAWRIHLLRHFPKPTIAMVNGACLGGGFSVVECCDLALASSEAKFALTEINFRHIPAGPVSKSMASILRPRDALFLAMTGRSFDSATAERIGLINRMVQHDALRAETLALAHELAGKDAAALRLTKESYRYALEMGWEASINFVTAKTFELLARQSADASRTTEVQAFREGRLKPGA</sequence>
<evidence type="ECO:0000313" key="2">
    <source>
        <dbReference type="EMBL" id="GAA4329450.1"/>
    </source>
</evidence>
<dbReference type="PANTHER" id="PTHR42964:SF1">
    <property type="entry name" value="POLYKETIDE BIOSYNTHESIS ENOYL-COA HYDRATASE PKSH-RELATED"/>
    <property type="match status" value="1"/>
</dbReference>
<accession>A0ABP8GSU3</accession>